<dbReference type="InterPro" id="IPR009057">
    <property type="entry name" value="Homeodomain-like_sf"/>
</dbReference>
<dbReference type="Gene3D" id="1.10.10.60">
    <property type="entry name" value="Homeodomain-like"/>
    <property type="match status" value="1"/>
</dbReference>
<evidence type="ECO:0000256" key="1">
    <source>
        <dbReference type="ARBA" id="ARBA00023015"/>
    </source>
</evidence>
<dbReference type="GO" id="GO:0000976">
    <property type="term" value="F:transcription cis-regulatory region binding"/>
    <property type="evidence" value="ECO:0007669"/>
    <property type="project" value="TreeGrafter"/>
</dbReference>
<keyword evidence="6" id="KW-1185">Reference proteome</keyword>
<evidence type="ECO:0000256" key="3">
    <source>
        <dbReference type="ARBA" id="ARBA00023163"/>
    </source>
</evidence>
<dbReference type="RefSeq" id="WP_167034621.1">
    <property type="nucleotide sequence ID" value="NZ_BAAANA010000002.1"/>
</dbReference>
<dbReference type="Proteomes" id="UP000543598">
    <property type="component" value="Unassembled WGS sequence"/>
</dbReference>
<dbReference type="SUPFAM" id="SSF48498">
    <property type="entry name" value="Tetracyclin repressor-like, C-terminal domain"/>
    <property type="match status" value="1"/>
</dbReference>
<evidence type="ECO:0000313" key="6">
    <source>
        <dbReference type="Proteomes" id="UP000543598"/>
    </source>
</evidence>
<evidence type="ECO:0000313" key="5">
    <source>
        <dbReference type="EMBL" id="NNH03133.1"/>
    </source>
</evidence>
<dbReference type="AlphaFoldDB" id="A0A7Y2Q0Z4"/>
<dbReference type="InterPro" id="IPR050109">
    <property type="entry name" value="HTH-type_TetR-like_transc_reg"/>
</dbReference>
<evidence type="ECO:0000259" key="4">
    <source>
        <dbReference type="Pfam" id="PF00440"/>
    </source>
</evidence>
<sequence>MDRRAQIIAATIEVIAREGVAGATFARIREHARLSSTRLISYHFDSKEALLQAVLQHVIGQAGEVMSPVIAAARSPREKLAAYIRSNLAFLAERPDYARTAVAVLAAGTAAADSTTDQAEDLLVSLFLDAQRDGVMRSFDAPTFAATVRAAIDSTVTRFAHSPQLDLVACGEQLVDLFDRAVRPD</sequence>
<dbReference type="Pfam" id="PF00440">
    <property type="entry name" value="TetR_N"/>
    <property type="match status" value="1"/>
</dbReference>
<dbReference type="InterPro" id="IPR001647">
    <property type="entry name" value="HTH_TetR"/>
</dbReference>
<evidence type="ECO:0000256" key="2">
    <source>
        <dbReference type="ARBA" id="ARBA00023125"/>
    </source>
</evidence>
<dbReference type="GO" id="GO:0003700">
    <property type="term" value="F:DNA-binding transcription factor activity"/>
    <property type="evidence" value="ECO:0007669"/>
    <property type="project" value="TreeGrafter"/>
</dbReference>
<dbReference type="InterPro" id="IPR036271">
    <property type="entry name" value="Tet_transcr_reg_TetR-rel_C_sf"/>
</dbReference>
<comment type="caution">
    <text evidence="5">The sequence shown here is derived from an EMBL/GenBank/DDBJ whole genome shotgun (WGS) entry which is preliminary data.</text>
</comment>
<accession>A0A7Y2Q0Z4</accession>
<keyword evidence="3" id="KW-0804">Transcription</keyword>
<protein>
    <submittedName>
        <fullName evidence="5">TetR family transcriptional regulator</fullName>
    </submittedName>
</protein>
<feature type="domain" description="HTH tetR-type" evidence="4">
    <location>
        <begin position="7"/>
        <end position="54"/>
    </location>
</feature>
<dbReference type="Gene3D" id="1.10.357.10">
    <property type="entry name" value="Tetracycline Repressor, domain 2"/>
    <property type="match status" value="1"/>
</dbReference>
<name>A0A7Y2Q0Z4_9MICO</name>
<dbReference type="PANTHER" id="PTHR30055">
    <property type="entry name" value="HTH-TYPE TRANSCRIPTIONAL REGULATOR RUTR"/>
    <property type="match status" value="1"/>
</dbReference>
<dbReference type="PANTHER" id="PTHR30055:SF234">
    <property type="entry name" value="HTH-TYPE TRANSCRIPTIONAL REGULATOR BETI"/>
    <property type="match status" value="1"/>
</dbReference>
<dbReference type="EMBL" id="JABEMB010000003">
    <property type="protein sequence ID" value="NNH03133.1"/>
    <property type="molecule type" value="Genomic_DNA"/>
</dbReference>
<keyword evidence="1" id="KW-0805">Transcription regulation</keyword>
<proteinExistence type="predicted"/>
<dbReference type="SUPFAM" id="SSF46689">
    <property type="entry name" value="Homeodomain-like"/>
    <property type="match status" value="1"/>
</dbReference>
<organism evidence="5 6">
    <name type="scientific">Microbacterium ulmi</name>
    <dbReference type="NCBI Taxonomy" id="179095"/>
    <lineage>
        <taxon>Bacteria</taxon>
        <taxon>Bacillati</taxon>
        <taxon>Actinomycetota</taxon>
        <taxon>Actinomycetes</taxon>
        <taxon>Micrococcales</taxon>
        <taxon>Microbacteriaceae</taxon>
        <taxon>Microbacterium</taxon>
    </lineage>
</organism>
<reference evidence="5 6" key="1">
    <citation type="submission" date="2020-05" db="EMBL/GenBank/DDBJ databases">
        <title>MicrobeNet Type strains.</title>
        <authorList>
            <person name="Nicholson A.C."/>
        </authorList>
    </citation>
    <scope>NUCLEOTIDE SEQUENCE [LARGE SCALE GENOMIC DNA]</scope>
    <source>
        <strain evidence="5 6">JCM 14282</strain>
    </source>
</reference>
<gene>
    <name evidence="5" type="ORF">HLA99_04610</name>
</gene>
<keyword evidence="2" id="KW-0238">DNA-binding</keyword>